<dbReference type="OrthoDB" id="5305306at2759"/>
<evidence type="ECO:0000313" key="2">
    <source>
        <dbReference type="Proteomes" id="UP000799536"/>
    </source>
</evidence>
<proteinExistence type="predicted"/>
<evidence type="ECO:0000313" key="1">
    <source>
        <dbReference type="EMBL" id="KAF2197609.1"/>
    </source>
</evidence>
<dbReference type="Proteomes" id="UP000799536">
    <property type="component" value="Unassembled WGS sequence"/>
</dbReference>
<dbReference type="EMBL" id="ML994217">
    <property type="protein sequence ID" value="KAF2197609.1"/>
    <property type="molecule type" value="Genomic_DNA"/>
</dbReference>
<dbReference type="AlphaFoldDB" id="A0A9P4JG03"/>
<reference evidence="1" key="1">
    <citation type="journal article" date="2020" name="Stud. Mycol.">
        <title>101 Dothideomycetes genomes: a test case for predicting lifestyles and emergence of pathogens.</title>
        <authorList>
            <person name="Haridas S."/>
            <person name="Albert R."/>
            <person name="Binder M."/>
            <person name="Bloem J."/>
            <person name="Labutti K."/>
            <person name="Salamov A."/>
            <person name="Andreopoulos B."/>
            <person name="Baker S."/>
            <person name="Barry K."/>
            <person name="Bills G."/>
            <person name="Bluhm B."/>
            <person name="Cannon C."/>
            <person name="Castanera R."/>
            <person name="Culley D."/>
            <person name="Daum C."/>
            <person name="Ezra D."/>
            <person name="Gonzalez J."/>
            <person name="Henrissat B."/>
            <person name="Kuo A."/>
            <person name="Liang C."/>
            <person name="Lipzen A."/>
            <person name="Lutzoni F."/>
            <person name="Magnuson J."/>
            <person name="Mondo S."/>
            <person name="Nolan M."/>
            <person name="Ohm R."/>
            <person name="Pangilinan J."/>
            <person name="Park H.-J."/>
            <person name="Ramirez L."/>
            <person name="Alfaro M."/>
            <person name="Sun H."/>
            <person name="Tritt A."/>
            <person name="Yoshinaga Y."/>
            <person name="Zwiers L.-H."/>
            <person name="Turgeon B."/>
            <person name="Goodwin S."/>
            <person name="Spatafora J."/>
            <person name="Crous P."/>
            <person name="Grigoriev I."/>
        </authorList>
    </citation>
    <scope>NUCLEOTIDE SEQUENCE</scope>
    <source>
        <strain evidence="1">ATCC 74209</strain>
    </source>
</reference>
<feature type="non-terminal residue" evidence="1">
    <location>
        <position position="1"/>
    </location>
</feature>
<organism evidence="1 2">
    <name type="scientific">Delitschia confertaspora ATCC 74209</name>
    <dbReference type="NCBI Taxonomy" id="1513339"/>
    <lineage>
        <taxon>Eukaryota</taxon>
        <taxon>Fungi</taxon>
        <taxon>Dikarya</taxon>
        <taxon>Ascomycota</taxon>
        <taxon>Pezizomycotina</taxon>
        <taxon>Dothideomycetes</taxon>
        <taxon>Pleosporomycetidae</taxon>
        <taxon>Pleosporales</taxon>
        <taxon>Delitschiaceae</taxon>
        <taxon>Delitschia</taxon>
    </lineage>
</organism>
<accession>A0A9P4JG03</accession>
<comment type="caution">
    <text evidence="1">The sequence shown here is derived from an EMBL/GenBank/DDBJ whole genome shotgun (WGS) entry which is preliminary data.</text>
</comment>
<feature type="non-terminal residue" evidence="1">
    <location>
        <position position="183"/>
    </location>
</feature>
<protein>
    <submittedName>
        <fullName evidence="1">Uncharacterized protein</fullName>
    </submittedName>
</protein>
<name>A0A9P4JG03_9PLEO</name>
<gene>
    <name evidence="1" type="ORF">GQ43DRAFT_339981</name>
</gene>
<keyword evidence="2" id="KW-1185">Reference proteome</keyword>
<sequence length="183" mass="21783">SSRWASAANHEHDEYRVIRNSMQRLFPKSEVAKWTQAQYLKHKQEMLEDKKKYAEFVLKQKEYEKKLDLSLTQPFEGKTFDENNGNRGAVLGEQTIWCVNWRDGKEEVAPWPSAAEMKWEGDDRAKTFCRRYLPIPRERGTPYINWQHLIKLEPYPFDEVRKVPTLEDTHLPVDEIMHEDFLG</sequence>